<dbReference type="PROSITE" id="PS50113">
    <property type="entry name" value="PAC"/>
    <property type="match status" value="1"/>
</dbReference>
<keyword evidence="7" id="KW-1185">Reference proteome</keyword>
<dbReference type="EMBL" id="BONU01000074">
    <property type="protein sequence ID" value="GIG76724.1"/>
    <property type="molecule type" value="Genomic_DNA"/>
</dbReference>
<dbReference type="SUPFAM" id="SSF55785">
    <property type="entry name" value="PYP-like sensor domain (PAS domain)"/>
    <property type="match status" value="1"/>
</dbReference>
<evidence type="ECO:0000256" key="2">
    <source>
        <dbReference type="SAM" id="Phobius"/>
    </source>
</evidence>
<keyword evidence="2" id="KW-0812">Transmembrane</keyword>
<feature type="region of interest" description="Disordered" evidence="1">
    <location>
        <begin position="1"/>
        <end position="35"/>
    </location>
</feature>
<organism evidence="6 7">
    <name type="scientific">Planosporangium flavigriseum</name>
    <dbReference type="NCBI Taxonomy" id="373681"/>
    <lineage>
        <taxon>Bacteria</taxon>
        <taxon>Bacillati</taxon>
        <taxon>Actinomycetota</taxon>
        <taxon>Actinomycetes</taxon>
        <taxon>Micromonosporales</taxon>
        <taxon>Micromonosporaceae</taxon>
        <taxon>Planosporangium</taxon>
    </lineage>
</organism>
<dbReference type="Proteomes" id="UP000653674">
    <property type="component" value="Unassembled WGS sequence"/>
</dbReference>
<dbReference type="NCBIfam" id="TIGR00254">
    <property type="entry name" value="GGDEF"/>
    <property type="match status" value="1"/>
</dbReference>
<feature type="domain" description="PAC" evidence="4">
    <location>
        <begin position="442"/>
        <end position="493"/>
    </location>
</feature>
<dbReference type="InterPro" id="IPR000014">
    <property type="entry name" value="PAS"/>
</dbReference>
<feature type="transmembrane region" description="Helical" evidence="2">
    <location>
        <begin position="138"/>
        <end position="155"/>
    </location>
</feature>
<dbReference type="Pfam" id="PF08447">
    <property type="entry name" value="PAS_3"/>
    <property type="match status" value="1"/>
</dbReference>
<dbReference type="CDD" id="cd00130">
    <property type="entry name" value="PAS"/>
    <property type="match status" value="1"/>
</dbReference>
<dbReference type="PROSITE" id="PS50112">
    <property type="entry name" value="PAS"/>
    <property type="match status" value="1"/>
</dbReference>
<dbReference type="InterPro" id="IPR013655">
    <property type="entry name" value="PAS_fold_3"/>
</dbReference>
<feature type="transmembrane region" description="Helical" evidence="2">
    <location>
        <begin position="167"/>
        <end position="188"/>
    </location>
</feature>
<feature type="compositionally biased region" description="Basic and acidic residues" evidence="1">
    <location>
        <begin position="11"/>
        <end position="20"/>
    </location>
</feature>
<dbReference type="NCBIfam" id="TIGR00229">
    <property type="entry name" value="sensory_box"/>
    <property type="match status" value="1"/>
</dbReference>
<dbReference type="InterPro" id="IPR043128">
    <property type="entry name" value="Rev_trsase/Diguanyl_cyclase"/>
</dbReference>
<dbReference type="InterPro" id="IPR000700">
    <property type="entry name" value="PAS-assoc_C"/>
</dbReference>
<feature type="transmembrane region" description="Helical" evidence="2">
    <location>
        <begin position="62"/>
        <end position="82"/>
    </location>
</feature>
<dbReference type="PANTHER" id="PTHR44757:SF2">
    <property type="entry name" value="BIOFILM ARCHITECTURE MAINTENANCE PROTEIN MBAA"/>
    <property type="match status" value="1"/>
</dbReference>
<dbReference type="InterPro" id="IPR052155">
    <property type="entry name" value="Biofilm_reg_signaling"/>
</dbReference>
<protein>
    <recommendedName>
        <fullName evidence="8">PAS domain S-box-containing protein/diguanylate cyclase (GGDEF) domain-containing protein</fullName>
    </recommendedName>
</protein>
<proteinExistence type="predicted"/>
<evidence type="ECO:0000259" key="3">
    <source>
        <dbReference type="PROSITE" id="PS50112"/>
    </source>
</evidence>
<keyword evidence="2" id="KW-0472">Membrane</keyword>
<keyword evidence="2" id="KW-1133">Transmembrane helix</keyword>
<dbReference type="SUPFAM" id="SSF55073">
    <property type="entry name" value="Nucleotide cyclase"/>
    <property type="match status" value="1"/>
</dbReference>
<evidence type="ECO:0000313" key="7">
    <source>
        <dbReference type="Proteomes" id="UP000653674"/>
    </source>
</evidence>
<dbReference type="AlphaFoldDB" id="A0A8J3LSC9"/>
<feature type="domain" description="GGDEF" evidence="5">
    <location>
        <begin position="518"/>
        <end position="644"/>
    </location>
</feature>
<dbReference type="PANTHER" id="PTHR44757">
    <property type="entry name" value="DIGUANYLATE CYCLASE DGCP"/>
    <property type="match status" value="1"/>
</dbReference>
<evidence type="ECO:0008006" key="8">
    <source>
        <dbReference type="Google" id="ProtNLM"/>
    </source>
</evidence>
<feature type="transmembrane region" description="Helical" evidence="2">
    <location>
        <begin position="301"/>
        <end position="318"/>
    </location>
</feature>
<sequence length="644" mass="69847">MLVETCGRGARRPEEDKLDRLTLAPTKPPKPPRPLRDPVFAPLAFASVLVLGWYALDLGSPRAQMLFCWPMMSLADIVLFVTARRVAALPTLPRAPRRLWRTLSISGLVFAVGDAQQWIITILHPGAVTMMSNLFERISSVGGAALVVAVMLGYPTGATSSRARLKYWLDAATVMTGASVVAWCLVMRPHLPDAGADGMFTAVAGSGVLLVATFAGTKLLLSDVSPITLDAAVPMLLATAVQALSDAVIPSDHNPGHLHLHAILLLAPALLLALGPRLQELRARRDEETFNRQKERPYSPLPYGALVITFGVLLVVLPDGIGKQVWGAILGLILMVALVVVRQLAVFQENAKLINRLDESLLEISHREHRFESMLRHSSDIITIVDASTGAFRYASPALETILGMEVSAAAGTRMINYLHPDDLDAIRPRLAELSRKPDASFTYQARFRHADGSWRWLEVIATNLTHEPGIDGIVSNARDVTEARKLQDLLRYQASHDGLTGLPNRTLFAERMREAGTNAAVLLIDLNGFKEINDTYGHHVGDGLLVHVADRLRDCLRAGDTAARFGGDEFAILLPGADEAVAGRVAARFRELLDTPAEIDGLLLPVRASVGAVAGATDDAEALLRAADSRMYAEKRRSRAEAS</sequence>
<dbReference type="InterPro" id="IPR029787">
    <property type="entry name" value="Nucleotide_cyclase"/>
</dbReference>
<dbReference type="InterPro" id="IPR001610">
    <property type="entry name" value="PAC"/>
</dbReference>
<name>A0A8J3LSC9_9ACTN</name>
<dbReference type="CDD" id="cd01949">
    <property type="entry name" value="GGDEF"/>
    <property type="match status" value="1"/>
</dbReference>
<dbReference type="PROSITE" id="PS50887">
    <property type="entry name" value="GGDEF"/>
    <property type="match status" value="1"/>
</dbReference>
<dbReference type="Gene3D" id="3.30.70.270">
    <property type="match status" value="1"/>
</dbReference>
<feature type="domain" description="PAS" evidence="3">
    <location>
        <begin position="367"/>
        <end position="438"/>
    </location>
</feature>
<evidence type="ECO:0000313" key="6">
    <source>
        <dbReference type="EMBL" id="GIG76724.1"/>
    </source>
</evidence>
<dbReference type="InterPro" id="IPR035965">
    <property type="entry name" value="PAS-like_dom_sf"/>
</dbReference>
<dbReference type="InterPro" id="IPR000160">
    <property type="entry name" value="GGDEF_dom"/>
</dbReference>
<dbReference type="Gene3D" id="3.30.450.20">
    <property type="entry name" value="PAS domain"/>
    <property type="match status" value="1"/>
</dbReference>
<reference evidence="6" key="1">
    <citation type="submission" date="2021-01" db="EMBL/GenBank/DDBJ databases">
        <title>Whole genome shotgun sequence of Planosporangium flavigriseum NBRC 105377.</title>
        <authorList>
            <person name="Komaki H."/>
            <person name="Tamura T."/>
        </authorList>
    </citation>
    <scope>NUCLEOTIDE SEQUENCE</scope>
    <source>
        <strain evidence="6">NBRC 105377</strain>
    </source>
</reference>
<gene>
    <name evidence="6" type="ORF">Pfl04_51280</name>
</gene>
<accession>A0A8J3LSC9</accession>
<dbReference type="Pfam" id="PF00990">
    <property type="entry name" value="GGDEF"/>
    <property type="match status" value="1"/>
</dbReference>
<dbReference type="SMART" id="SM00086">
    <property type="entry name" value="PAC"/>
    <property type="match status" value="1"/>
</dbReference>
<dbReference type="SMART" id="SM00091">
    <property type="entry name" value="PAS"/>
    <property type="match status" value="1"/>
</dbReference>
<evidence type="ECO:0000259" key="4">
    <source>
        <dbReference type="PROSITE" id="PS50113"/>
    </source>
</evidence>
<evidence type="ECO:0000256" key="1">
    <source>
        <dbReference type="SAM" id="MobiDB-lite"/>
    </source>
</evidence>
<comment type="caution">
    <text evidence="6">The sequence shown here is derived from an EMBL/GenBank/DDBJ whole genome shotgun (WGS) entry which is preliminary data.</text>
</comment>
<dbReference type="SMART" id="SM00267">
    <property type="entry name" value="GGDEF"/>
    <property type="match status" value="1"/>
</dbReference>
<feature type="transmembrane region" description="Helical" evidence="2">
    <location>
        <begin position="200"/>
        <end position="220"/>
    </location>
</feature>
<feature type="transmembrane region" description="Helical" evidence="2">
    <location>
        <begin position="324"/>
        <end position="347"/>
    </location>
</feature>
<feature type="transmembrane region" description="Helical" evidence="2">
    <location>
        <begin position="257"/>
        <end position="275"/>
    </location>
</feature>
<feature type="transmembrane region" description="Helical" evidence="2">
    <location>
        <begin position="39"/>
        <end position="56"/>
    </location>
</feature>
<evidence type="ECO:0000259" key="5">
    <source>
        <dbReference type="PROSITE" id="PS50887"/>
    </source>
</evidence>